<organism evidence="2 3">
    <name type="scientific">Gilvimarinus algae</name>
    <dbReference type="NCBI Taxonomy" id="3058037"/>
    <lineage>
        <taxon>Bacteria</taxon>
        <taxon>Pseudomonadati</taxon>
        <taxon>Pseudomonadota</taxon>
        <taxon>Gammaproteobacteria</taxon>
        <taxon>Cellvibrionales</taxon>
        <taxon>Cellvibrionaceae</taxon>
        <taxon>Gilvimarinus</taxon>
    </lineage>
</organism>
<dbReference type="InterPro" id="IPR010319">
    <property type="entry name" value="Transglutaminase-like_Cys_pept"/>
</dbReference>
<protein>
    <submittedName>
        <fullName evidence="2">Transglutaminase-like cysteine peptidase</fullName>
    </submittedName>
</protein>
<reference evidence="2" key="1">
    <citation type="submission" date="2023-07" db="EMBL/GenBank/DDBJ databases">
        <title>Gilvimarinus algae sp. nov., isolated from the surface of Kelp.</title>
        <authorList>
            <person name="Sun Y.Y."/>
            <person name="Gong Y."/>
            <person name="Du Z.J."/>
        </authorList>
    </citation>
    <scope>NUCLEOTIDE SEQUENCE</scope>
    <source>
        <strain evidence="2">SDUM040014</strain>
    </source>
</reference>
<keyword evidence="1" id="KW-0472">Membrane</keyword>
<dbReference type="RefSeq" id="WP_302712157.1">
    <property type="nucleotide sequence ID" value="NZ_JAULRT010000047.1"/>
</dbReference>
<dbReference type="EMBL" id="JAULRT010000047">
    <property type="protein sequence ID" value="MDO3382003.1"/>
    <property type="molecule type" value="Genomic_DNA"/>
</dbReference>
<sequence length="235" mass="26741">MRPRHADNHCSRAERKAAAGPWIKPLWGSVLILTLGLALTSLALQQDRLSQTMQQRYGDEGSAFLNAWLTLLGEQRDQPPIQQLEHINGFFNRHITFTEDQLLWREKDYWATPLQTMGVRGGDCEDFSIAKYISLLELGIPADKLRLIYVRAKTEGSVQAHMVLGYFTEPDAVPLILDNLNPDILPANKRTDLTPVFSFNSQGLWLGGQKSSSDPTARLSRWRDLLQRMREEGFH</sequence>
<keyword evidence="3" id="KW-1185">Reference proteome</keyword>
<evidence type="ECO:0000313" key="2">
    <source>
        <dbReference type="EMBL" id="MDO3382003.1"/>
    </source>
</evidence>
<proteinExistence type="predicted"/>
<keyword evidence="1" id="KW-1133">Transmembrane helix</keyword>
<evidence type="ECO:0000256" key="1">
    <source>
        <dbReference type="SAM" id="Phobius"/>
    </source>
</evidence>
<comment type="caution">
    <text evidence="2">The sequence shown here is derived from an EMBL/GenBank/DDBJ whole genome shotgun (WGS) entry which is preliminary data.</text>
</comment>
<dbReference type="Proteomes" id="UP001168380">
    <property type="component" value="Unassembled WGS sequence"/>
</dbReference>
<accession>A0ABT8TFW4</accession>
<dbReference type="Pfam" id="PF06035">
    <property type="entry name" value="Peptidase_C93"/>
    <property type="match status" value="1"/>
</dbReference>
<keyword evidence="1" id="KW-0812">Transmembrane</keyword>
<dbReference type="PANTHER" id="PTHR39327">
    <property type="match status" value="1"/>
</dbReference>
<dbReference type="PANTHER" id="PTHR39327:SF1">
    <property type="entry name" value="BLR5470 PROTEIN"/>
    <property type="match status" value="1"/>
</dbReference>
<gene>
    <name evidence="2" type="ORF">QWI16_07425</name>
</gene>
<feature type="transmembrane region" description="Helical" evidence="1">
    <location>
        <begin position="26"/>
        <end position="44"/>
    </location>
</feature>
<name>A0ABT8TFW4_9GAMM</name>
<evidence type="ECO:0000313" key="3">
    <source>
        <dbReference type="Proteomes" id="UP001168380"/>
    </source>
</evidence>
<dbReference type="Gene3D" id="3.10.620.30">
    <property type="match status" value="1"/>
</dbReference>